<dbReference type="EMBL" id="OMKW01000003">
    <property type="protein sequence ID" value="SPF29980.1"/>
    <property type="molecule type" value="Genomic_DNA"/>
</dbReference>
<feature type="domain" description="Integrase catalytic" evidence="1">
    <location>
        <begin position="3"/>
        <end position="85"/>
    </location>
</feature>
<name>A0A2R8AD21_9RHOB</name>
<reference evidence="2 3" key="1">
    <citation type="submission" date="2018-03" db="EMBL/GenBank/DDBJ databases">
        <authorList>
            <person name="Keele B.F."/>
        </authorList>
    </citation>
    <scope>NUCLEOTIDE SEQUENCE [LARGE SCALE GENOMIC DNA]</scope>
    <source>
        <strain evidence="2 3">CeCT 8812</strain>
    </source>
</reference>
<dbReference type="GO" id="GO:0015074">
    <property type="term" value="P:DNA integration"/>
    <property type="evidence" value="ECO:0007669"/>
    <property type="project" value="InterPro"/>
</dbReference>
<dbReference type="AlphaFoldDB" id="A0A2R8AD21"/>
<dbReference type="InterPro" id="IPR012337">
    <property type="entry name" value="RNaseH-like_sf"/>
</dbReference>
<dbReference type="PANTHER" id="PTHR47515:SF1">
    <property type="entry name" value="BLR2054 PROTEIN"/>
    <property type="match status" value="1"/>
</dbReference>
<organism evidence="2 3">
    <name type="scientific">Pontivivens insulae</name>
    <dbReference type="NCBI Taxonomy" id="1639689"/>
    <lineage>
        <taxon>Bacteria</taxon>
        <taxon>Pseudomonadati</taxon>
        <taxon>Pseudomonadota</taxon>
        <taxon>Alphaproteobacteria</taxon>
        <taxon>Rhodobacterales</taxon>
        <taxon>Paracoccaceae</taxon>
        <taxon>Pontivivens</taxon>
    </lineage>
</organism>
<keyword evidence="3" id="KW-1185">Reference proteome</keyword>
<proteinExistence type="predicted"/>
<dbReference type="RefSeq" id="WP_108782710.1">
    <property type="nucleotide sequence ID" value="NZ_OMKW01000003.1"/>
</dbReference>
<evidence type="ECO:0000259" key="1">
    <source>
        <dbReference type="PROSITE" id="PS50994"/>
    </source>
</evidence>
<dbReference type="InterPro" id="IPR036397">
    <property type="entry name" value="RNaseH_sf"/>
</dbReference>
<dbReference type="Proteomes" id="UP000244932">
    <property type="component" value="Unassembled WGS sequence"/>
</dbReference>
<sequence>MLVSERPNGRWSLDFVFDAFADGRRLWVLVTVDDFSRECLELAADTSLSGLRVTHELTAIMARCGRPRTIVSDNGMGLTSMAVLR</sequence>
<dbReference type="SUPFAM" id="SSF53098">
    <property type="entry name" value="Ribonuclease H-like"/>
    <property type="match status" value="1"/>
</dbReference>
<dbReference type="OrthoDB" id="9813285at2"/>
<evidence type="ECO:0000313" key="2">
    <source>
        <dbReference type="EMBL" id="SPF29980.1"/>
    </source>
</evidence>
<dbReference type="Gene3D" id="3.30.420.10">
    <property type="entry name" value="Ribonuclease H-like superfamily/Ribonuclease H"/>
    <property type="match status" value="1"/>
</dbReference>
<dbReference type="PANTHER" id="PTHR47515">
    <property type="entry name" value="LOW CALCIUM RESPONSE LOCUS PROTEIN T"/>
    <property type="match status" value="1"/>
</dbReference>
<dbReference type="GO" id="GO:0003676">
    <property type="term" value="F:nucleic acid binding"/>
    <property type="evidence" value="ECO:0007669"/>
    <property type="project" value="InterPro"/>
</dbReference>
<accession>A0A2R8AD21</accession>
<evidence type="ECO:0000313" key="3">
    <source>
        <dbReference type="Proteomes" id="UP000244932"/>
    </source>
</evidence>
<dbReference type="PROSITE" id="PS50994">
    <property type="entry name" value="INTEGRASE"/>
    <property type="match status" value="1"/>
</dbReference>
<dbReference type="InterPro" id="IPR001584">
    <property type="entry name" value="Integrase_cat-core"/>
</dbReference>
<dbReference type="Pfam" id="PF00665">
    <property type="entry name" value="rve"/>
    <property type="match status" value="1"/>
</dbReference>
<protein>
    <recommendedName>
        <fullName evidence="1">Integrase catalytic domain-containing protein</fullName>
    </recommendedName>
</protein>
<gene>
    <name evidence="2" type="ORF">POI8812_02307</name>
</gene>